<organism evidence="2 3">
    <name type="scientific">Ficus carica</name>
    <name type="common">Common fig</name>
    <dbReference type="NCBI Taxonomy" id="3494"/>
    <lineage>
        <taxon>Eukaryota</taxon>
        <taxon>Viridiplantae</taxon>
        <taxon>Streptophyta</taxon>
        <taxon>Embryophyta</taxon>
        <taxon>Tracheophyta</taxon>
        <taxon>Spermatophyta</taxon>
        <taxon>Magnoliopsida</taxon>
        <taxon>eudicotyledons</taxon>
        <taxon>Gunneridae</taxon>
        <taxon>Pentapetalae</taxon>
        <taxon>rosids</taxon>
        <taxon>fabids</taxon>
        <taxon>Rosales</taxon>
        <taxon>Moraceae</taxon>
        <taxon>Ficeae</taxon>
        <taxon>Ficus</taxon>
    </lineage>
</organism>
<sequence length="167" mass="18135">MKPWKKPVAPLPPTPPRVYKVDPVNFRGLVQRLTAAPEFQLSSDHQSPNRLRTMAPTPVDIETEAPALLMNFPPAAILHRPMPAKAAGGSLSSVYREFSEALDQNKTKLLLPPPPPQNVVEGSSETTSSFLGLNFLSPSNNVNSHSWCSFPILSPGTLSSLEQSTVL</sequence>
<dbReference type="Proteomes" id="UP001187192">
    <property type="component" value="Unassembled WGS sequence"/>
</dbReference>
<dbReference type="InterPro" id="IPR008889">
    <property type="entry name" value="VQ"/>
</dbReference>
<reference evidence="2" key="1">
    <citation type="submission" date="2023-07" db="EMBL/GenBank/DDBJ databases">
        <title>draft genome sequence of fig (Ficus carica).</title>
        <authorList>
            <person name="Takahashi T."/>
            <person name="Nishimura K."/>
        </authorList>
    </citation>
    <scope>NUCLEOTIDE SEQUENCE</scope>
</reference>
<feature type="domain" description="VQ" evidence="1">
    <location>
        <begin position="14"/>
        <end position="34"/>
    </location>
</feature>
<evidence type="ECO:0000259" key="1">
    <source>
        <dbReference type="Pfam" id="PF05678"/>
    </source>
</evidence>
<dbReference type="AlphaFoldDB" id="A0AA88A532"/>
<name>A0AA88A532_FICCA</name>
<dbReference type="PANTHER" id="PTHR34794:SF1">
    <property type="entry name" value="OS10G0101800 PROTEIN"/>
    <property type="match status" value="1"/>
</dbReference>
<protein>
    <recommendedName>
        <fullName evidence="1">VQ domain-containing protein</fullName>
    </recommendedName>
</protein>
<gene>
    <name evidence="2" type="ORF">TIFTF001_004609</name>
</gene>
<proteinExistence type="predicted"/>
<dbReference type="Pfam" id="PF05678">
    <property type="entry name" value="VQ"/>
    <property type="match status" value="1"/>
</dbReference>
<dbReference type="InterPro" id="IPR039610">
    <property type="entry name" value="VQ29"/>
</dbReference>
<evidence type="ECO:0000313" key="2">
    <source>
        <dbReference type="EMBL" id="GMN34281.1"/>
    </source>
</evidence>
<evidence type="ECO:0000313" key="3">
    <source>
        <dbReference type="Proteomes" id="UP001187192"/>
    </source>
</evidence>
<comment type="caution">
    <text evidence="2">The sequence shown here is derived from an EMBL/GenBank/DDBJ whole genome shotgun (WGS) entry which is preliminary data.</text>
</comment>
<accession>A0AA88A532</accession>
<dbReference type="PANTHER" id="PTHR34794">
    <property type="entry name" value="EXPRESSED PROTEIN"/>
    <property type="match status" value="1"/>
</dbReference>
<keyword evidence="3" id="KW-1185">Reference proteome</keyword>
<dbReference type="EMBL" id="BTGU01000004">
    <property type="protein sequence ID" value="GMN34281.1"/>
    <property type="molecule type" value="Genomic_DNA"/>
</dbReference>